<dbReference type="Proteomes" id="UP000450917">
    <property type="component" value="Unassembled WGS sequence"/>
</dbReference>
<gene>
    <name evidence="2" type="ORF">GNP93_23610</name>
</gene>
<keyword evidence="2" id="KW-0489">Methyltransferase</keyword>
<dbReference type="NCBIfam" id="NF005085">
    <property type="entry name" value="PRK06520.1"/>
    <property type="match status" value="1"/>
</dbReference>
<accession>A0A7X3CVZ7</accession>
<sequence length="378" mass="42849">MSIVIESAKQRTATPFRHDMVGSFLRPHALKEARIQFQNNEISADVLKKIEDQEIIKLVKKQKSVGLQAVTDGEFRRSWWHLDFMWGLDGVEKANLEKGYPFQGMETRAETARLYGKIGFSYHPFVEHFKFLKNVAGSDVIARQTIPAPAQFLAELQRPENKASTDAFYSSTEDLAADIAKTYKAAILAFYEAGCRSLQLDDCTWGMLCDKNYWESRQQEGVNVSEIAQLYARVNEEAIAGLPDDLIITTHVCRGNYHSTWASSGGYEPVAETLFGIDNIDAYYLEFDTDRAGDFAPLRYLKNQQVVLGLHSSKVGELEDREVIISRIREAAQYVDINHICLSPQCGFASTEEGNLLTEEQQWNKLALIKEIADEIWK</sequence>
<evidence type="ECO:0000313" key="3">
    <source>
        <dbReference type="Proteomes" id="UP000450917"/>
    </source>
</evidence>
<evidence type="ECO:0000313" key="2">
    <source>
        <dbReference type="EMBL" id="MUG73614.1"/>
    </source>
</evidence>
<dbReference type="Pfam" id="PF01717">
    <property type="entry name" value="Meth_synt_2"/>
    <property type="match status" value="1"/>
</dbReference>
<keyword evidence="2" id="KW-0808">Transferase</keyword>
<proteinExistence type="predicted"/>
<dbReference type="PANTHER" id="PTHR43844">
    <property type="entry name" value="METHIONINE SYNTHASE"/>
    <property type="match status" value="1"/>
</dbReference>
<dbReference type="GO" id="GO:0009086">
    <property type="term" value="P:methionine biosynthetic process"/>
    <property type="evidence" value="ECO:0007669"/>
    <property type="project" value="InterPro"/>
</dbReference>
<comment type="caution">
    <text evidence="2">The sequence shown here is derived from an EMBL/GenBank/DDBJ whole genome shotgun (WGS) entry which is preliminary data.</text>
</comment>
<reference evidence="2 3" key="1">
    <citation type="submission" date="2019-11" db="EMBL/GenBank/DDBJ databases">
        <title>Draft genome sequences of five Paenibacillus species of dairy origin.</title>
        <authorList>
            <person name="Olajide A.M."/>
            <person name="Chen S."/>
            <person name="Lapointe G."/>
        </authorList>
    </citation>
    <scope>NUCLEOTIDE SEQUENCE [LARGE SCALE GENOMIC DNA]</scope>
    <source>
        <strain evidence="2 3">2CS3</strain>
    </source>
</reference>
<dbReference type="EC" id="2.1.1.14" evidence="2"/>
<dbReference type="Gene3D" id="3.20.20.210">
    <property type="match status" value="1"/>
</dbReference>
<dbReference type="CDD" id="cd03311">
    <property type="entry name" value="CIMS_C_terminal_like"/>
    <property type="match status" value="1"/>
</dbReference>
<dbReference type="RefSeq" id="WP_155615657.1">
    <property type="nucleotide sequence ID" value="NZ_WNZX01000029.1"/>
</dbReference>
<dbReference type="SUPFAM" id="SSF51726">
    <property type="entry name" value="UROD/MetE-like"/>
    <property type="match status" value="1"/>
</dbReference>
<dbReference type="EMBL" id="WNZX01000029">
    <property type="protein sequence ID" value="MUG73614.1"/>
    <property type="molecule type" value="Genomic_DNA"/>
</dbReference>
<dbReference type="PANTHER" id="PTHR43844:SF1">
    <property type="entry name" value="METHIONINE SYNTHASE"/>
    <property type="match status" value="1"/>
</dbReference>
<protein>
    <submittedName>
        <fullName evidence="2">5-methyltetrahydropteroyltriglutamate--homocysteine S-methyltransferase</fullName>
        <ecNumber evidence="2">2.1.1.14</ecNumber>
    </submittedName>
</protein>
<dbReference type="GO" id="GO:0003871">
    <property type="term" value="F:5-methyltetrahydropteroyltriglutamate-homocysteine S-methyltransferase activity"/>
    <property type="evidence" value="ECO:0007669"/>
    <property type="project" value="UniProtKB-EC"/>
</dbReference>
<evidence type="ECO:0000259" key="1">
    <source>
        <dbReference type="Pfam" id="PF01717"/>
    </source>
</evidence>
<name>A0A7X3CVZ7_9BACL</name>
<keyword evidence="3" id="KW-1185">Reference proteome</keyword>
<dbReference type="GO" id="GO:0008270">
    <property type="term" value="F:zinc ion binding"/>
    <property type="evidence" value="ECO:0007669"/>
    <property type="project" value="InterPro"/>
</dbReference>
<dbReference type="InterPro" id="IPR038071">
    <property type="entry name" value="UROD/MetE-like_sf"/>
</dbReference>
<dbReference type="InterPro" id="IPR002629">
    <property type="entry name" value="Met_Synth_C/arc"/>
</dbReference>
<feature type="domain" description="Cobalamin-independent methionine synthase MetE C-terminal/archaeal" evidence="1">
    <location>
        <begin position="172"/>
        <end position="352"/>
    </location>
</feature>
<dbReference type="GO" id="GO:0032259">
    <property type="term" value="P:methylation"/>
    <property type="evidence" value="ECO:0007669"/>
    <property type="project" value="UniProtKB-KW"/>
</dbReference>
<organism evidence="2 3">
    <name type="scientific">Paenibacillus validus</name>
    <dbReference type="NCBI Taxonomy" id="44253"/>
    <lineage>
        <taxon>Bacteria</taxon>
        <taxon>Bacillati</taxon>
        <taxon>Bacillota</taxon>
        <taxon>Bacilli</taxon>
        <taxon>Bacillales</taxon>
        <taxon>Paenibacillaceae</taxon>
        <taxon>Paenibacillus</taxon>
    </lineage>
</organism>
<dbReference type="AlphaFoldDB" id="A0A7X3CVZ7"/>